<proteinExistence type="inferred from homology"/>
<evidence type="ECO:0000256" key="2">
    <source>
        <dbReference type="ARBA" id="ARBA00023015"/>
    </source>
</evidence>
<dbReference type="Pfam" id="PF03466">
    <property type="entry name" value="LysR_substrate"/>
    <property type="match status" value="1"/>
</dbReference>
<evidence type="ECO:0000256" key="4">
    <source>
        <dbReference type="ARBA" id="ARBA00023159"/>
    </source>
</evidence>
<evidence type="ECO:0000256" key="1">
    <source>
        <dbReference type="ARBA" id="ARBA00009437"/>
    </source>
</evidence>
<dbReference type="GO" id="GO:0003700">
    <property type="term" value="F:DNA-binding transcription factor activity"/>
    <property type="evidence" value="ECO:0007669"/>
    <property type="project" value="InterPro"/>
</dbReference>
<comment type="caution">
    <text evidence="7">The sequence shown here is derived from an EMBL/GenBank/DDBJ whole genome shotgun (WGS) entry which is preliminary data.</text>
</comment>
<evidence type="ECO:0000259" key="6">
    <source>
        <dbReference type="PROSITE" id="PS50931"/>
    </source>
</evidence>
<sequence>MAAMHAGSALNVSHLQALRAVADHGSVSAAAAELYLTPSAVSQQLQTLAVNCGFDVVERHGRTVRLPRRGRALVALGDEVVARWTHGLRSLAKCETDARGVKTTFRVGALTSAYRAWLSPAVARIRATTGLDLELVEVAPDEACERLMDNALDVAVSVRIPRELPANLHRIPLYNDTFIPVSAPTVPSPQSSLSDWSKACWVLPEAGTYCHEIIAAHCSAVGFAPHAVARSNDWDVIQRMAVCLDAVALVPASSLVATLGVAVHHLAADQLPEWPIELITRADLSYRPEFAALHRIIAELAPR</sequence>
<evidence type="ECO:0000256" key="5">
    <source>
        <dbReference type="ARBA" id="ARBA00023163"/>
    </source>
</evidence>
<dbReference type="Gene3D" id="1.10.10.10">
    <property type="entry name" value="Winged helix-like DNA-binding domain superfamily/Winged helix DNA-binding domain"/>
    <property type="match status" value="1"/>
</dbReference>
<dbReference type="InterPro" id="IPR036388">
    <property type="entry name" value="WH-like_DNA-bd_sf"/>
</dbReference>
<evidence type="ECO:0000313" key="8">
    <source>
        <dbReference type="Proteomes" id="UP000319792"/>
    </source>
</evidence>
<keyword evidence="5" id="KW-0804">Transcription</keyword>
<dbReference type="InterPro" id="IPR005119">
    <property type="entry name" value="LysR_subst-bd"/>
</dbReference>
<protein>
    <submittedName>
        <fullName evidence="7">LysR family transcriptional regulator</fullName>
    </submittedName>
</protein>
<dbReference type="Proteomes" id="UP000319792">
    <property type="component" value="Unassembled WGS sequence"/>
</dbReference>
<dbReference type="SUPFAM" id="SSF53850">
    <property type="entry name" value="Periplasmic binding protein-like II"/>
    <property type="match status" value="1"/>
</dbReference>
<dbReference type="AlphaFoldDB" id="A0A5C5RHM6"/>
<dbReference type="PROSITE" id="PS50931">
    <property type="entry name" value="HTH_LYSR"/>
    <property type="match status" value="1"/>
</dbReference>
<keyword evidence="3" id="KW-0238">DNA-binding</keyword>
<feature type="domain" description="HTH lysR-type" evidence="6">
    <location>
        <begin position="10"/>
        <end position="67"/>
    </location>
</feature>
<dbReference type="OrthoDB" id="4131546at2"/>
<dbReference type="SUPFAM" id="SSF46785">
    <property type="entry name" value="Winged helix' DNA-binding domain"/>
    <property type="match status" value="1"/>
</dbReference>
<dbReference type="EMBL" id="VIGV01000008">
    <property type="protein sequence ID" value="TWS22526.1"/>
    <property type="molecule type" value="Genomic_DNA"/>
</dbReference>
<keyword evidence="4" id="KW-0010">Activator</keyword>
<comment type="similarity">
    <text evidence="1">Belongs to the LysR transcriptional regulatory family.</text>
</comment>
<dbReference type="CDD" id="cd05466">
    <property type="entry name" value="PBP2_LTTR_substrate"/>
    <property type="match status" value="1"/>
</dbReference>
<dbReference type="GO" id="GO:0003677">
    <property type="term" value="F:DNA binding"/>
    <property type="evidence" value="ECO:0007669"/>
    <property type="project" value="UniProtKB-KW"/>
</dbReference>
<dbReference type="InterPro" id="IPR036390">
    <property type="entry name" value="WH_DNA-bd_sf"/>
</dbReference>
<reference evidence="7 8" key="1">
    <citation type="submission" date="2019-08" db="EMBL/GenBank/DDBJ databases">
        <title>Tsukamurella conjunctivitidis sp. nov., Tsukamurella assacharolytica sp. nov. and Tsukamurella sputae sp. nov. isolated from patients with conjunctivitis, bacteraemia (lymphoma) and respiratory infection (sputum) in Hong Kong.</title>
        <authorList>
            <person name="Fok K.M.N."/>
            <person name="Fong J.Y.H."/>
        </authorList>
    </citation>
    <scope>NUCLEOTIDE SEQUENCE [LARGE SCALE GENOMIC DNA]</scope>
    <source>
        <strain evidence="7 8">HKU70</strain>
    </source>
</reference>
<dbReference type="GO" id="GO:0032993">
    <property type="term" value="C:protein-DNA complex"/>
    <property type="evidence" value="ECO:0007669"/>
    <property type="project" value="TreeGrafter"/>
</dbReference>
<dbReference type="Gene3D" id="3.40.190.10">
    <property type="entry name" value="Periplasmic binding protein-like II"/>
    <property type="match status" value="2"/>
</dbReference>
<dbReference type="PANTHER" id="PTHR30346:SF29">
    <property type="entry name" value="LYSR SUBSTRATE-BINDING"/>
    <property type="match status" value="1"/>
</dbReference>
<dbReference type="PANTHER" id="PTHR30346">
    <property type="entry name" value="TRANSCRIPTIONAL DUAL REGULATOR HCAR-RELATED"/>
    <property type="match status" value="1"/>
</dbReference>
<dbReference type="Pfam" id="PF00126">
    <property type="entry name" value="HTH_1"/>
    <property type="match status" value="1"/>
</dbReference>
<keyword evidence="8" id="KW-1185">Reference proteome</keyword>
<organism evidence="7 8">
    <name type="scientific">Tsukamurella sputi</name>
    <dbReference type="NCBI Taxonomy" id="2591848"/>
    <lineage>
        <taxon>Bacteria</taxon>
        <taxon>Bacillati</taxon>
        <taxon>Actinomycetota</taxon>
        <taxon>Actinomycetes</taxon>
        <taxon>Mycobacteriales</taxon>
        <taxon>Tsukamurellaceae</taxon>
        <taxon>Tsukamurella</taxon>
    </lineage>
</organism>
<dbReference type="InterPro" id="IPR000847">
    <property type="entry name" value="LysR_HTH_N"/>
</dbReference>
<evidence type="ECO:0000313" key="7">
    <source>
        <dbReference type="EMBL" id="TWS22526.1"/>
    </source>
</evidence>
<accession>A0A5C5RHM6</accession>
<gene>
    <name evidence="7" type="ORF">FK268_18865</name>
</gene>
<keyword evidence="2" id="KW-0805">Transcription regulation</keyword>
<name>A0A5C5RHM6_9ACTN</name>
<evidence type="ECO:0000256" key="3">
    <source>
        <dbReference type="ARBA" id="ARBA00023125"/>
    </source>
</evidence>